<dbReference type="Pfam" id="PF06877">
    <property type="entry name" value="RraB"/>
    <property type="match status" value="1"/>
</dbReference>
<evidence type="ECO:0000313" key="3">
    <source>
        <dbReference type="Proteomes" id="UP001166293"/>
    </source>
</evidence>
<reference evidence="2" key="1">
    <citation type="submission" date="2021-06" db="EMBL/GenBank/DDBJ databases">
        <title>Thalassococcus sp. CAU 1522 isolated from sea sand, Republic of Korea.</title>
        <authorList>
            <person name="Kim W."/>
        </authorList>
    </citation>
    <scope>NUCLEOTIDE SEQUENCE</scope>
    <source>
        <strain evidence="2">CAU 1522</strain>
    </source>
</reference>
<evidence type="ECO:0000313" key="2">
    <source>
        <dbReference type="EMBL" id="MBV2359759.1"/>
    </source>
</evidence>
<organism evidence="2 3">
    <name type="scientific">Thalassococcus arenae</name>
    <dbReference type="NCBI Taxonomy" id="2851652"/>
    <lineage>
        <taxon>Bacteria</taxon>
        <taxon>Pseudomonadati</taxon>
        <taxon>Pseudomonadota</taxon>
        <taxon>Alphaproteobacteria</taxon>
        <taxon>Rhodobacterales</taxon>
        <taxon>Roseobacteraceae</taxon>
        <taxon>Thalassococcus</taxon>
    </lineage>
</organism>
<name>A0ABS6N6X5_9RHOB</name>
<proteinExistence type="predicted"/>
<keyword evidence="3" id="KW-1185">Reference proteome</keyword>
<dbReference type="RefSeq" id="WP_217777554.1">
    <property type="nucleotide sequence ID" value="NZ_JAHRWL010000001.1"/>
</dbReference>
<dbReference type="EMBL" id="JAHRWL010000001">
    <property type="protein sequence ID" value="MBV2359759.1"/>
    <property type="molecule type" value="Genomic_DNA"/>
</dbReference>
<accession>A0ABS6N6X5</accession>
<comment type="caution">
    <text evidence="2">The sequence shown here is derived from an EMBL/GenBank/DDBJ whole genome shotgun (WGS) entry which is preliminary data.</text>
</comment>
<sequence length="108" mass="11814">MSNHDFAAQRAATIETYRALSEDGLPDIADVDYFFVPESDAANWDAAVAALHDEGYDCSEVEDEDGVYLAATLQDHVISAEGIWFGEEVATRIALRHGFTPDGWGFEG</sequence>
<protein>
    <submittedName>
        <fullName evidence="2">Ribonuclease E inhibitor RraB</fullName>
    </submittedName>
</protein>
<evidence type="ECO:0000259" key="1">
    <source>
        <dbReference type="Pfam" id="PF06877"/>
    </source>
</evidence>
<dbReference type="InterPro" id="IPR009671">
    <property type="entry name" value="RraB_dom"/>
</dbReference>
<feature type="domain" description="Regulator of ribonuclease activity B" evidence="1">
    <location>
        <begin position="11"/>
        <end position="105"/>
    </location>
</feature>
<dbReference type="Proteomes" id="UP001166293">
    <property type="component" value="Unassembled WGS sequence"/>
</dbReference>
<gene>
    <name evidence="2" type="ORF">KUH32_08230</name>
</gene>